<dbReference type="AlphaFoldDB" id="A0A835BB87"/>
<dbReference type="Proteomes" id="UP000636709">
    <property type="component" value="Unassembled WGS sequence"/>
</dbReference>
<proteinExistence type="predicted"/>
<dbReference type="PANTHER" id="PTHR34464:SF3">
    <property type="entry name" value="OS09G0376300 PROTEIN"/>
    <property type="match status" value="1"/>
</dbReference>
<accession>A0A835BB87</accession>
<feature type="compositionally biased region" description="Basic residues" evidence="1">
    <location>
        <begin position="60"/>
        <end position="73"/>
    </location>
</feature>
<reference evidence="2" key="1">
    <citation type="submission" date="2020-07" db="EMBL/GenBank/DDBJ databases">
        <title>Genome sequence and genetic diversity analysis of an under-domesticated orphan crop, white fonio (Digitaria exilis).</title>
        <authorList>
            <person name="Bennetzen J.L."/>
            <person name="Chen S."/>
            <person name="Ma X."/>
            <person name="Wang X."/>
            <person name="Yssel A.E.J."/>
            <person name="Chaluvadi S.R."/>
            <person name="Johnson M."/>
            <person name="Gangashetty P."/>
            <person name="Hamidou F."/>
            <person name="Sanogo M.D."/>
            <person name="Zwaenepoel A."/>
            <person name="Wallace J."/>
            <person name="Van De Peer Y."/>
            <person name="Van Deynze A."/>
        </authorList>
    </citation>
    <scope>NUCLEOTIDE SEQUENCE</scope>
    <source>
        <tissue evidence="2">Leaves</tissue>
    </source>
</reference>
<evidence type="ECO:0000256" key="1">
    <source>
        <dbReference type="SAM" id="MobiDB-lite"/>
    </source>
</evidence>
<evidence type="ECO:0000313" key="3">
    <source>
        <dbReference type="Proteomes" id="UP000636709"/>
    </source>
</evidence>
<comment type="caution">
    <text evidence="2">The sequence shown here is derived from an EMBL/GenBank/DDBJ whole genome shotgun (WGS) entry which is preliminary data.</text>
</comment>
<sequence length="201" mass="21995">MSMALSRFTQWLWPGGAAARVATHELPSGGLTSSSFPDFPSGFREPDTVTFYNAGGGGGRRARPRRVRNRRRSRGEPRVDREYDMVIVPSDGGGCLSGSDSDDSDWSIGWLEPQAPELQTDGDPENCFAVLVPCYRHGRQEQPGRREDRFLGAGALADGGLSGEHADLNVSSKISVAFFNGFSHAVHSEFNRLFVERFTSV</sequence>
<gene>
    <name evidence="2" type="ORF">HU200_042239</name>
</gene>
<organism evidence="2 3">
    <name type="scientific">Digitaria exilis</name>
    <dbReference type="NCBI Taxonomy" id="1010633"/>
    <lineage>
        <taxon>Eukaryota</taxon>
        <taxon>Viridiplantae</taxon>
        <taxon>Streptophyta</taxon>
        <taxon>Embryophyta</taxon>
        <taxon>Tracheophyta</taxon>
        <taxon>Spermatophyta</taxon>
        <taxon>Magnoliopsida</taxon>
        <taxon>Liliopsida</taxon>
        <taxon>Poales</taxon>
        <taxon>Poaceae</taxon>
        <taxon>PACMAD clade</taxon>
        <taxon>Panicoideae</taxon>
        <taxon>Panicodae</taxon>
        <taxon>Paniceae</taxon>
        <taxon>Anthephorinae</taxon>
        <taxon>Digitaria</taxon>
    </lineage>
</organism>
<name>A0A835BB87_9POAL</name>
<protein>
    <submittedName>
        <fullName evidence="2">Uncharacterized protein</fullName>
    </submittedName>
</protein>
<keyword evidence="3" id="KW-1185">Reference proteome</keyword>
<evidence type="ECO:0000313" key="2">
    <source>
        <dbReference type="EMBL" id="KAF8688760.1"/>
    </source>
</evidence>
<feature type="region of interest" description="Disordered" evidence="1">
    <location>
        <begin position="51"/>
        <end position="79"/>
    </location>
</feature>
<dbReference type="EMBL" id="JACEFO010002027">
    <property type="protein sequence ID" value="KAF8688760.1"/>
    <property type="molecule type" value="Genomic_DNA"/>
</dbReference>
<dbReference type="OrthoDB" id="686813at2759"/>
<dbReference type="PANTHER" id="PTHR34464">
    <property type="entry name" value="OS09G0376300 PROTEIN"/>
    <property type="match status" value="1"/>
</dbReference>